<protein>
    <submittedName>
        <fullName evidence="1">Uncharacterized protein</fullName>
    </submittedName>
</protein>
<dbReference type="AlphaFoldDB" id="C0NBL7"/>
<dbReference type="InParanoid" id="C0NBL7"/>
<dbReference type="EMBL" id="GG663363">
    <property type="protein sequence ID" value="EEH11058.1"/>
    <property type="molecule type" value="Genomic_DNA"/>
</dbReference>
<proteinExistence type="predicted"/>
<gene>
    <name evidence="1" type="ORF">HCBG_00513</name>
</gene>
<keyword evidence="2" id="KW-1185">Reference proteome</keyword>
<dbReference type="VEuPathDB" id="FungiDB:I7I50_02361"/>
<sequence>MLKSAKIGPQRPLSPPLPDFKFSGWSLIEYPRKDPKNYPSAFLHMLESCKAMGERHKAEEKTTLKHLSHPSVLETAQEISAKMQHDFRAIPFLVNPLATAKTIRTWGLKSGGLLRTYEKEDEFWNWTGPEASSRYAVGLLINNPLIRLLIICRLIEIPRSLAIGNLNLFFG</sequence>
<dbReference type="RefSeq" id="XP_045291538.1">
    <property type="nucleotide sequence ID" value="XM_045427563.1"/>
</dbReference>
<accession>C0NBL7</accession>
<dbReference type="HOGENOM" id="CLU_1562442_0_0_1"/>
<dbReference type="Proteomes" id="UP000001631">
    <property type="component" value="Unassembled WGS sequence"/>
</dbReference>
<organism evidence="1 2">
    <name type="scientific">Ajellomyces capsulatus (strain G186AR / H82 / ATCC MYA-2454 / RMSCC 2432)</name>
    <name type="common">Darling's disease fungus</name>
    <name type="synonym">Histoplasma capsulatum</name>
    <dbReference type="NCBI Taxonomy" id="447093"/>
    <lineage>
        <taxon>Eukaryota</taxon>
        <taxon>Fungi</taxon>
        <taxon>Dikarya</taxon>
        <taxon>Ascomycota</taxon>
        <taxon>Pezizomycotina</taxon>
        <taxon>Eurotiomycetes</taxon>
        <taxon>Eurotiomycetidae</taxon>
        <taxon>Onygenales</taxon>
        <taxon>Ajellomycetaceae</taxon>
        <taxon>Histoplasma</taxon>
    </lineage>
</organism>
<dbReference type="GeneID" id="69033530"/>
<name>C0NBL7_AJECG</name>
<evidence type="ECO:0000313" key="1">
    <source>
        <dbReference type="EMBL" id="EEH11058.1"/>
    </source>
</evidence>
<evidence type="ECO:0000313" key="2">
    <source>
        <dbReference type="Proteomes" id="UP000001631"/>
    </source>
</evidence>
<reference evidence="1" key="1">
    <citation type="submission" date="2009-02" db="EMBL/GenBank/DDBJ databases">
        <title>The Genome Sequence of Ajellomyces capsulatus strain G186AR.</title>
        <authorList>
            <consortium name="The Broad Institute Genome Sequencing Platform"/>
            <person name="Champion M."/>
            <person name="Cuomo C."/>
            <person name="Ma L.-J."/>
            <person name="Henn M.R."/>
            <person name="Sil A."/>
            <person name="Goldman B."/>
            <person name="Young S.K."/>
            <person name="Kodira C.D."/>
            <person name="Zeng Q."/>
            <person name="Koehrsen M."/>
            <person name="Alvarado L."/>
            <person name="Berlin A."/>
            <person name="Borenstein D."/>
            <person name="Chen Z."/>
            <person name="Engels R."/>
            <person name="Freedman E."/>
            <person name="Gellesch M."/>
            <person name="Goldberg J."/>
            <person name="Griggs A."/>
            <person name="Gujja S."/>
            <person name="Heiman D."/>
            <person name="Hepburn T."/>
            <person name="Howarth C."/>
            <person name="Jen D."/>
            <person name="Larson L."/>
            <person name="Lewis B."/>
            <person name="Mehta T."/>
            <person name="Park D."/>
            <person name="Pearson M."/>
            <person name="Roberts A."/>
            <person name="Saif S."/>
            <person name="Shea T."/>
            <person name="Shenoy N."/>
            <person name="Sisk P."/>
            <person name="Stolte C."/>
            <person name="Sykes S."/>
            <person name="Walk T."/>
            <person name="White J."/>
            <person name="Yandava C."/>
            <person name="Klein B."/>
            <person name="McEwen J.G."/>
            <person name="Puccia R."/>
            <person name="Goldman G.H."/>
            <person name="Felipe M.S."/>
            <person name="Nino-Vega G."/>
            <person name="San-Blas G."/>
            <person name="Taylor J."/>
            <person name="Mendoza L."/>
            <person name="Galagan J."/>
            <person name="Nusbaum C."/>
            <person name="Birren B."/>
        </authorList>
    </citation>
    <scope>NUCLEOTIDE SEQUENCE</scope>
    <source>
        <strain evidence="1">G186AR</strain>
    </source>
</reference>